<gene>
    <name evidence="3" type="ORF">SAMN04488103_10840</name>
</gene>
<name>A0A1H8JLD8_9RHOB</name>
<dbReference type="AlphaFoldDB" id="A0A1H8JLD8"/>
<feature type="signal peptide" evidence="1">
    <location>
        <begin position="1"/>
        <end position="38"/>
    </location>
</feature>
<evidence type="ECO:0000256" key="1">
    <source>
        <dbReference type="SAM" id="SignalP"/>
    </source>
</evidence>
<dbReference type="EMBL" id="FOCE01000008">
    <property type="protein sequence ID" value="SEN81583.1"/>
    <property type="molecule type" value="Genomic_DNA"/>
</dbReference>
<sequence>MLPAVSTSPHARTTVARAAIAGATALALMGASVAPAQAFGNNERKFLQGVAAAMVMDRIFDDLRRQQQQPRYYMAQPAPVYVQPPVYQPAPIYQPAPVYRPAPVYAPPPVYRPAPVYQPSIYSSPVAQAFNSYGYTDRRRIQQQLAAYGYYRSSLDGSFGPGTYSAVVAYANDTGQGRALSAQAGAYGLFDSLLR</sequence>
<proteinExistence type="predicted"/>
<accession>A0A1H8JLD8</accession>
<keyword evidence="1" id="KW-0732">Signal</keyword>
<dbReference type="InterPro" id="IPR002477">
    <property type="entry name" value="Peptidoglycan-bd-like"/>
</dbReference>
<dbReference type="OrthoDB" id="7932821at2"/>
<dbReference type="Pfam" id="PF01471">
    <property type="entry name" value="PG_binding_1"/>
    <property type="match status" value="1"/>
</dbReference>
<feature type="chain" id="PRO_5011640099" evidence="1">
    <location>
        <begin position="39"/>
        <end position="195"/>
    </location>
</feature>
<dbReference type="Proteomes" id="UP000198761">
    <property type="component" value="Unassembled WGS sequence"/>
</dbReference>
<dbReference type="RefSeq" id="WP_139201586.1">
    <property type="nucleotide sequence ID" value="NZ_FOCE01000008.1"/>
</dbReference>
<organism evidence="3 4">
    <name type="scientific">Gemmobacter aquatilis</name>
    <dbReference type="NCBI Taxonomy" id="933059"/>
    <lineage>
        <taxon>Bacteria</taxon>
        <taxon>Pseudomonadati</taxon>
        <taxon>Pseudomonadota</taxon>
        <taxon>Alphaproteobacteria</taxon>
        <taxon>Rhodobacterales</taxon>
        <taxon>Paracoccaceae</taxon>
        <taxon>Gemmobacter</taxon>
    </lineage>
</organism>
<dbReference type="InterPro" id="IPR036366">
    <property type="entry name" value="PGBDSf"/>
</dbReference>
<protein>
    <submittedName>
        <fullName evidence="3">Putative peptidoglycan binding domain-containing protein</fullName>
    </submittedName>
</protein>
<feature type="domain" description="Peptidoglycan binding-like" evidence="2">
    <location>
        <begin position="137"/>
        <end position="170"/>
    </location>
</feature>
<dbReference type="SUPFAM" id="SSF47090">
    <property type="entry name" value="PGBD-like"/>
    <property type="match status" value="1"/>
</dbReference>
<reference evidence="3 4" key="1">
    <citation type="submission" date="2016-10" db="EMBL/GenBank/DDBJ databases">
        <authorList>
            <person name="de Groot N.N."/>
        </authorList>
    </citation>
    <scope>NUCLEOTIDE SEQUENCE [LARGE SCALE GENOMIC DNA]</scope>
    <source>
        <strain evidence="3 4">DSM 3857</strain>
    </source>
</reference>
<evidence type="ECO:0000259" key="2">
    <source>
        <dbReference type="Pfam" id="PF01471"/>
    </source>
</evidence>
<dbReference type="Gene3D" id="1.10.101.10">
    <property type="entry name" value="PGBD-like superfamily/PGBD"/>
    <property type="match status" value="1"/>
</dbReference>
<evidence type="ECO:0000313" key="3">
    <source>
        <dbReference type="EMBL" id="SEN81583.1"/>
    </source>
</evidence>
<dbReference type="InterPro" id="IPR036365">
    <property type="entry name" value="PGBD-like_sf"/>
</dbReference>
<evidence type="ECO:0000313" key="4">
    <source>
        <dbReference type="Proteomes" id="UP000198761"/>
    </source>
</evidence>
<keyword evidence="4" id="KW-1185">Reference proteome</keyword>